<keyword evidence="10 14" id="KW-1133">Transmembrane helix</keyword>
<keyword evidence="18" id="KW-1185">Reference proteome</keyword>
<dbReference type="SUPFAM" id="SSF55874">
    <property type="entry name" value="ATPase domain of HSP90 chaperone/DNA topoisomerase II/histidine kinase"/>
    <property type="match status" value="1"/>
</dbReference>
<reference evidence="16 18" key="1">
    <citation type="submission" date="2017-02" db="EMBL/GenBank/DDBJ databases">
        <title>Draft genome sequence of Moraxella caviae CCUG 355 type strain.</title>
        <authorList>
            <person name="Engstrom-Jakobsson H."/>
            <person name="Salva-Serra F."/>
            <person name="Thorell K."/>
            <person name="Gonzales-Siles L."/>
            <person name="Karlsson R."/>
            <person name="Boulund F."/>
            <person name="Engstrand L."/>
            <person name="Moore E."/>
        </authorList>
    </citation>
    <scope>NUCLEOTIDE SEQUENCE [LARGE SCALE GENOMIC DNA]</scope>
    <source>
        <strain evidence="16 18">CCUG 355</strain>
    </source>
</reference>
<dbReference type="EMBL" id="UGQE01000004">
    <property type="protein sequence ID" value="STZ14203.1"/>
    <property type="molecule type" value="Genomic_DNA"/>
</dbReference>
<dbReference type="InterPro" id="IPR050482">
    <property type="entry name" value="Sensor_HK_TwoCompSys"/>
</dbReference>
<evidence type="ECO:0000256" key="14">
    <source>
        <dbReference type="SAM" id="Phobius"/>
    </source>
</evidence>
<dbReference type="InterPro" id="IPR003594">
    <property type="entry name" value="HATPase_dom"/>
</dbReference>
<dbReference type="Pfam" id="PF02518">
    <property type="entry name" value="HATPase_c"/>
    <property type="match status" value="1"/>
</dbReference>
<dbReference type="PANTHER" id="PTHR24421">
    <property type="entry name" value="NITRATE/NITRITE SENSOR PROTEIN NARX-RELATED"/>
    <property type="match status" value="1"/>
</dbReference>
<organism evidence="16 18">
    <name type="scientific">Moraxella caviae</name>
    <dbReference type="NCBI Taxonomy" id="34060"/>
    <lineage>
        <taxon>Bacteria</taxon>
        <taxon>Pseudomonadati</taxon>
        <taxon>Pseudomonadota</taxon>
        <taxon>Gammaproteobacteria</taxon>
        <taxon>Moraxellales</taxon>
        <taxon>Moraxellaceae</taxon>
        <taxon>Moraxella</taxon>
    </lineage>
</organism>
<dbReference type="STRING" id="34060.B0181_04000"/>
<dbReference type="AlphaFoldDB" id="A0A1T0A689"/>
<evidence type="ECO:0000256" key="8">
    <source>
        <dbReference type="ARBA" id="ARBA00022777"/>
    </source>
</evidence>
<keyword evidence="11" id="KW-0902">Two-component regulatory system</keyword>
<dbReference type="Gene3D" id="3.30.565.10">
    <property type="entry name" value="Histidine kinase-like ATPase, C-terminal domain"/>
    <property type="match status" value="1"/>
</dbReference>
<dbReference type="EC" id="2.7.13.3" evidence="3"/>
<keyword evidence="9" id="KW-0067">ATP-binding</keyword>
<keyword evidence="5 17" id="KW-0808">Transferase</keyword>
<evidence type="ECO:0000313" key="19">
    <source>
        <dbReference type="Proteomes" id="UP000255279"/>
    </source>
</evidence>
<sequence length="711" mass="79993">MPLKRLILWINPAKIGHSLPVRAWWAITLILLVVLGGFSYNFYLVKSSENDANAINKAGSVRMATYRINHELALRRIDALTHAPLDTHSARIDGLIDDMQLRLHDLAVYQTQFGNRNDSINAALQKIDDHWQQHLLPALQKRNETAFYQHSISFLTDVDHLVTAIQVRNELRQTHQQFAQILSFVLLTLVMCVGMWELNRNALIPLKNLTSAARKFKKSELSGVHTEGDIKGYRELNDLSEAFFAMLTTIKNHQQTLENEVKQKTLYLTKHNQALYALYDFAKTVATTRHLNAKDLHELIQDFAKILPNTQISLCIRGQDDSDGMILSLSEREHHGFCAAADCEFCELKSDQKTRIIPIKTTDTNWGELLVRSSANHKNHTNKPTDSISDGSERIAVLNLNNFGKPSADSSALSEQDLLAALANLVALSFVSSQQQKQAEELILSEERNTFARELHDSLAQTLSYLKVQAAMLKTLGEQEKTVLHDEKHLQNAELLYKIQNKQDKVRSDLNTGVTHAYTQLRELLNTFRLKVDGGDFNNAMTLTMEEFSQKGGFDVAFDNQVLTLNLSAAEQVNLLQITREALSNVHKHAHASCVNVVLYQDSTSYEVVLKITDDGIGIHQNDKNKAEYYGLSTMVERALQLGGTLSTEPAAPKGTEVLLKFVPQFFLKQLKSPRPKAALTQWSAEQSAQATQNLAHELDKEFGQTPSQEP</sequence>
<evidence type="ECO:0000256" key="11">
    <source>
        <dbReference type="ARBA" id="ARBA00023012"/>
    </source>
</evidence>
<dbReference type="GO" id="GO:0000155">
    <property type="term" value="F:phosphorelay sensor kinase activity"/>
    <property type="evidence" value="ECO:0007669"/>
    <property type="project" value="InterPro"/>
</dbReference>
<dbReference type="InterPro" id="IPR042295">
    <property type="entry name" value="NarX-like_N_sf"/>
</dbReference>
<dbReference type="Proteomes" id="UP000255279">
    <property type="component" value="Unassembled WGS sequence"/>
</dbReference>
<dbReference type="Proteomes" id="UP000190435">
    <property type="component" value="Unassembled WGS sequence"/>
</dbReference>
<name>A0A1T0A689_9GAMM</name>
<dbReference type="CDD" id="cd16917">
    <property type="entry name" value="HATPase_UhpB-NarQ-NarX-like"/>
    <property type="match status" value="1"/>
</dbReference>
<dbReference type="InterPro" id="IPR036890">
    <property type="entry name" value="HATPase_C_sf"/>
</dbReference>
<feature type="compositionally biased region" description="Polar residues" evidence="13">
    <location>
        <begin position="684"/>
        <end position="695"/>
    </location>
</feature>
<comment type="catalytic activity">
    <reaction evidence="1">
        <text>ATP + protein L-histidine = ADP + protein N-phospho-L-histidine.</text>
        <dbReference type="EC" id="2.7.13.3"/>
    </reaction>
</comment>
<feature type="transmembrane region" description="Helical" evidence="14">
    <location>
        <begin position="178"/>
        <end position="196"/>
    </location>
</feature>
<evidence type="ECO:0000256" key="5">
    <source>
        <dbReference type="ARBA" id="ARBA00022679"/>
    </source>
</evidence>
<dbReference type="GO" id="GO:0046983">
    <property type="term" value="F:protein dimerization activity"/>
    <property type="evidence" value="ECO:0007669"/>
    <property type="project" value="InterPro"/>
</dbReference>
<keyword evidence="6 14" id="KW-0812">Transmembrane</keyword>
<dbReference type="RefSeq" id="WP_078276194.1">
    <property type="nucleotide sequence ID" value="NZ_CAACXO010000082.1"/>
</dbReference>
<proteinExistence type="predicted"/>
<comment type="subcellular location">
    <subcellularLocation>
        <location evidence="2">Membrane</location>
        <topology evidence="2">Multi-pass membrane protein</topology>
    </subcellularLocation>
</comment>
<dbReference type="EMBL" id="MUXU01000025">
    <property type="protein sequence ID" value="OOR91099.1"/>
    <property type="molecule type" value="Genomic_DNA"/>
</dbReference>
<gene>
    <name evidence="17" type="primary">narX</name>
    <name evidence="16" type="ORF">B0181_04000</name>
    <name evidence="17" type="ORF">NCTC10293_01795</name>
</gene>
<keyword evidence="7" id="KW-0547">Nucleotide-binding</keyword>
<evidence type="ECO:0000256" key="4">
    <source>
        <dbReference type="ARBA" id="ARBA00022553"/>
    </source>
</evidence>
<feature type="region of interest" description="Disordered" evidence="13">
    <location>
        <begin position="684"/>
        <end position="711"/>
    </location>
</feature>
<evidence type="ECO:0000256" key="9">
    <source>
        <dbReference type="ARBA" id="ARBA00022840"/>
    </source>
</evidence>
<reference evidence="17 19" key="2">
    <citation type="submission" date="2018-06" db="EMBL/GenBank/DDBJ databases">
        <authorList>
            <consortium name="Pathogen Informatics"/>
            <person name="Doyle S."/>
        </authorList>
    </citation>
    <scope>NUCLEOTIDE SEQUENCE [LARGE SCALE GENOMIC DNA]</scope>
    <source>
        <strain evidence="17 19">NCTC10293</strain>
    </source>
</reference>
<protein>
    <recommendedName>
        <fullName evidence="3">histidine kinase</fullName>
        <ecNumber evidence="3">2.7.13.3</ecNumber>
    </recommendedName>
</protein>
<dbReference type="Gene3D" id="1.20.120.960">
    <property type="entry name" value="Histidine kinase NarX, sensor domain"/>
    <property type="match status" value="1"/>
</dbReference>
<keyword evidence="8" id="KW-0418">Kinase</keyword>
<dbReference type="InterPro" id="IPR029095">
    <property type="entry name" value="NarX-like_N"/>
</dbReference>
<evidence type="ECO:0000256" key="10">
    <source>
        <dbReference type="ARBA" id="ARBA00022989"/>
    </source>
</evidence>
<accession>A0A1T0A689</accession>
<evidence type="ECO:0000256" key="6">
    <source>
        <dbReference type="ARBA" id="ARBA00022692"/>
    </source>
</evidence>
<dbReference type="GO" id="GO:0016020">
    <property type="term" value="C:membrane"/>
    <property type="evidence" value="ECO:0007669"/>
    <property type="project" value="UniProtKB-SubCell"/>
</dbReference>
<dbReference type="OrthoDB" id="9811306at2"/>
<dbReference type="CDD" id="cd19408">
    <property type="entry name" value="NarX_NarQ_sensor"/>
    <property type="match status" value="1"/>
</dbReference>
<keyword evidence="12 14" id="KW-0472">Membrane</keyword>
<evidence type="ECO:0000313" key="16">
    <source>
        <dbReference type="EMBL" id="OOR91099.1"/>
    </source>
</evidence>
<evidence type="ECO:0000256" key="1">
    <source>
        <dbReference type="ARBA" id="ARBA00000085"/>
    </source>
</evidence>
<evidence type="ECO:0000256" key="13">
    <source>
        <dbReference type="SAM" id="MobiDB-lite"/>
    </source>
</evidence>
<dbReference type="Pfam" id="PF13675">
    <property type="entry name" value="PilJ"/>
    <property type="match status" value="1"/>
</dbReference>
<evidence type="ECO:0000256" key="12">
    <source>
        <dbReference type="ARBA" id="ARBA00023136"/>
    </source>
</evidence>
<evidence type="ECO:0000256" key="7">
    <source>
        <dbReference type="ARBA" id="ARBA00022741"/>
    </source>
</evidence>
<dbReference type="Gene3D" id="1.20.5.1930">
    <property type="match status" value="1"/>
</dbReference>
<dbReference type="InterPro" id="IPR011712">
    <property type="entry name" value="Sig_transdc_His_kin_sub3_dim/P"/>
</dbReference>
<dbReference type="Gene3D" id="6.10.340.10">
    <property type="match status" value="1"/>
</dbReference>
<dbReference type="Pfam" id="PF07730">
    <property type="entry name" value="HisKA_3"/>
    <property type="match status" value="1"/>
</dbReference>
<evidence type="ECO:0000313" key="17">
    <source>
        <dbReference type="EMBL" id="STZ14203.1"/>
    </source>
</evidence>
<dbReference type="GO" id="GO:0005524">
    <property type="term" value="F:ATP binding"/>
    <property type="evidence" value="ECO:0007669"/>
    <property type="project" value="UniProtKB-KW"/>
</dbReference>
<dbReference type="SMART" id="SM00387">
    <property type="entry name" value="HATPase_c"/>
    <property type="match status" value="1"/>
</dbReference>
<keyword evidence="4" id="KW-0597">Phosphoprotein</keyword>
<feature type="domain" description="Histidine kinase/HSP90-like ATPase" evidence="15">
    <location>
        <begin position="570"/>
        <end position="666"/>
    </location>
</feature>
<feature type="transmembrane region" description="Helical" evidence="14">
    <location>
        <begin position="23"/>
        <end position="43"/>
    </location>
</feature>
<dbReference type="PANTHER" id="PTHR24421:SF10">
    <property type="entry name" value="NITRATE_NITRITE SENSOR PROTEIN NARQ"/>
    <property type="match status" value="1"/>
</dbReference>
<evidence type="ECO:0000256" key="2">
    <source>
        <dbReference type="ARBA" id="ARBA00004141"/>
    </source>
</evidence>
<evidence type="ECO:0000259" key="15">
    <source>
        <dbReference type="SMART" id="SM00387"/>
    </source>
</evidence>
<evidence type="ECO:0000313" key="18">
    <source>
        <dbReference type="Proteomes" id="UP000190435"/>
    </source>
</evidence>
<evidence type="ECO:0000256" key="3">
    <source>
        <dbReference type="ARBA" id="ARBA00012438"/>
    </source>
</evidence>